<feature type="compositionally biased region" description="Basic residues" evidence="2">
    <location>
        <begin position="756"/>
        <end position="767"/>
    </location>
</feature>
<sequence length="888" mass="97745">MTPFRSLARLVLLTVLIAAPALAAAPAKKTKSHTPKETKKTEKTEAPKAEKTPKTLSDQFEGLQFRCIGPYRAGRVTAVTGVRGKPLVFYFGACGGGVWRTQDGGSNWENLSDKFFKTGSVGAIAVAESDPNVIVAGMGEAPIRGNLSYGDGVYRSVDGGSSWTRVGLEDAGQISRVRIDPRDPERFYVAVQGHAWAPNPTRGIYRTLDGGKTWKHVLAVNDSTGACDLAMDPNNPRILYAAFWQVIRRPWELVSGGAGSGLWRTTDGGESWKKVQEGLPESILGKITVAVSGQPGRVWAMVEAAKGGGLYRSDDRGDKWTQVSDDHSIRQRPWYFAWIYTDPKDPERLWAPNLRLYRSSNGGKSFEPVPAVWDHHDMWIDPDDSSRMIIGCDGGAAVTYNGGRTWSSVHNQPTAQFYRVAVDDQFPYRVYGAQQDNSSISVPSASYDQAIGEADWLIVGGGESGYHAPDPRDPDRIYGGEYGGSIIRWDRRLQESRDVTASTQVASGRATRDLKYRFQWNAPILVSRWDSTTVYHAAQKLLRSRDEGETWEETSPDLTRNDSAHMGLSGGPITRDVTGVEVYCTIFALAESPLERGVMWAGSDDGLVHVTRDGGKNWQNVTPKGLPEWIQINSIEVSPHEKGAAYVAATRYKFDDYKPYLYKTRDYGKTWTQIVSGIPTGAFTRVIREDPGRHGLLFAGTETGLYVSFDDGGAWTACNSGPLVLDPRRPDHAQALVAARRPGARAPVSAAARLPHTIRQRRSRRSPAQRGPQPAQRRDRGLLAEREAEGEGHRPHRHLLGRLVAPGFHEREAREARDAQGAGRAGGARPRPRQAARAQGGRQPLRVGHADLQAHARPEIGVHRGRPEPATRRRREVSRAAEGRSLGR</sequence>
<evidence type="ECO:0000256" key="3">
    <source>
        <dbReference type="SAM" id="SignalP"/>
    </source>
</evidence>
<feature type="chain" id="PRO_5022076600" description="Sortilin N-terminal domain-containing protein" evidence="3">
    <location>
        <begin position="24"/>
        <end position="888"/>
    </location>
</feature>
<dbReference type="Pfam" id="PF15902">
    <property type="entry name" value="Sortilin-Vps10"/>
    <property type="match status" value="1"/>
</dbReference>
<dbReference type="AlphaFoldDB" id="A0A538T6I9"/>
<evidence type="ECO:0000256" key="2">
    <source>
        <dbReference type="SAM" id="MobiDB-lite"/>
    </source>
</evidence>
<dbReference type="Proteomes" id="UP000317716">
    <property type="component" value="Unassembled WGS sequence"/>
</dbReference>
<dbReference type="EMBL" id="VBOS01000054">
    <property type="protein sequence ID" value="TMQ59231.1"/>
    <property type="molecule type" value="Genomic_DNA"/>
</dbReference>
<feature type="region of interest" description="Disordered" evidence="2">
    <location>
        <begin position="545"/>
        <end position="570"/>
    </location>
</feature>
<dbReference type="InterPro" id="IPR002860">
    <property type="entry name" value="BNR_rpt"/>
</dbReference>
<dbReference type="InterPro" id="IPR015943">
    <property type="entry name" value="WD40/YVTN_repeat-like_dom_sf"/>
</dbReference>
<keyword evidence="1" id="KW-0677">Repeat</keyword>
<proteinExistence type="predicted"/>
<accession>A0A538T6I9</accession>
<dbReference type="SUPFAM" id="SSF50939">
    <property type="entry name" value="Sialidases"/>
    <property type="match status" value="1"/>
</dbReference>
<dbReference type="SUPFAM" id="SSF110296">
    <property type="entry name" value="Oligoxyloglucan reducing end-specific cellobiohydrolase"/>
    <property type="match status" value="1"/>
</dbReference>
<gene>
    <name evidence="5" type="ORF">E6K72_01810</name>
</gene>
<feature type="compositionally biased region" description="Basic and acidic residues" evidence="2">
    <location>
        <begin position="34"/>
        <end position="53"/>
    </location>
</feature>
<feature type="region of interest" description="Disordered" evidence="2">
    <location>
        <begin position="27"/>
        <end position="55"/>
    </location>
</feature>
<feature type="compositionally biased region" description="Basic and acidic residues" evidence="2">
    <location>
        <begin position="848"/>
        <end position="882"/>
    </location>
</feature>
<protein>
    <recommendedName>
        <fullName evidence="4">Sortilin N-terminal domain-containing protein</fullName>
    </recommendedName>
</protein>
<dbReference type="InterPro" id="IPR052025">
    <property type="entry name" value="Xyloglucanase_GH74"/>
</dbReference>
<feature type="compositionally biased region" description="Low complexity" evidence="2">
    <location>
        <begin position="739"/>
        <end position="754"/>
    </location>
</feature>
<evidence type="ECO:0000313" key="5">
    <source>
        <dbReference type="EMBL" id="TMQ59231.1"/>
    </source>
</evidence>
<name>A0A538T6I9_UNCEI</name>
<evidence type="ECO:0000256" key="1">
    <source>
        <dbReference type="ARBA" id="ARBA00022737"/>
    </source>
</evidence>
<feature type="region of interest" description="Disordered" evidence="2">
    <location>
        <begin position="811"/>
        <end position="888"/>
    </location>
</feature>
<dbReference type="Pfam" id="PF15899">
    <property type="entry name" value="BNR_6"/>
    <property type="match status" value="1"/>
</dbReference>
<dbReference type="CDD" id="cd15482">
    <property type="entry name" value="Sialidase_non-viral"/>
    <property type="match status" value="2"/>
</dbReference>
<comment type="caution">
    <text evidence="5">The sequence shown here is derived from an EMBL/GenBank/DDBJ whole genome shotgun (WGS) entry which is preliminary data.</text>
</comment>
<keyword evidence="3" id="KW-0732">Signal</keyword>
<evidence type="ECO:0000313" key="6">
    <source>
        <dbReference type="Proteomes" id="UP000317716"/>
    </source>
</evidence>
<feature type="compositionally biased region" description="Low complexity" evidence="2">
    <location>
        <begin position="819"/>
        <end position="844"/>
    </location>
</feature>
<dbReference type="InterPro" id="IPR031778">
    <property type="entry name" value="Sortilin_N"/>
</dbReference>
<dbReference type="GO" id="GO:0010411">
    <property type="term" value="P:xyloglucan metabolic process"/>
    <property type="evidence" value="ECO:0007669"/>
    <property type="project" value="TreeGrafter"/>
</dbReference>
<feature type="signal peptide" evidence="3">
    <location>
        <begin position="1"/>
        <end position="23"/>
    </location>
</feature>
<feature type="non-terminal residue" evidence="5">
    <location>
        <position position="888"/>
    </location>
</feature>
<feature type="region of interest" description="Disordered" evidence="2">
    <location>
        <begin position="739"/>
        <end position="781"/>
    </location>
</feature>
<dbReference type="PANTHER" id="PTHR43739:SF5">
    <property type="entry name" value="EXO-ALPHA-SIALIDASE"/>
    <property type="match status" value="1"/>
</dbReference>
<dbReference type="InterPro" id="IPR036278">
    <property type="entry name" value="Sialidase_sf"/>
</dbReference>
<organism evidence="5 6">
    <name type="scientific">Eiseniibacteriota bacterium</name>
    <dbReference type="NCBI Taxonomy" id="2212470"/>
    <lineage>
        <taxon>Bacteria</taxon>
        <taxon>Candidatus Eiseniibacteriota</taxon>
    </lineage>
</organism>
<evidence type="ECO:0000259" key="4">
    <source>
        <dbReference type="Pfam" id="PF15902"/>
    </source>
</evidence>
<reference evidence="5 6" key="1">
    <citation type="journal article" date="2019" name="Nat. Microbiol.">
        <title>Mediterranean grassland soil C-N compound turnover is dependent on rainfall and depth, and is mediated by genomically divergent microorganisms.</title>
        <authorList>
            <person name="Diamond S."/>
            <person name="Andeer P.F."/>
            <person name="Li Z."/>
            <person name="Crits-Christoph A."/>
            <person name="Burstein D."/>
            <person name="Anantharaman K."/>
            <person name="Lane K.R."/>
            <person name="Thomas B.C."/>
            <person name="Pan C."/>
            <person name="Northen T.R."/>
            <person name="Banfield J.F."/>
        </authorList>
    </citation>
    <scope>NUCLEOTIDE SEQUENCE [LARGE SCALE GENOMIC DNA]</scope>
    <source>
        <strain evidence="5">WS_2</strain>
    </source>
</reference>
<dbReference type="PANTHER" id="PTHR43739">
    <property type="entry name" value="XYLOGLUCANASE (EUROFUNG)"/>
    <property type="match status" value="1"/>
</dbReference>
<dbReference type="Gene3D" id="2.130.10.10">
    <property type="entry name" value="YVTN repeat-like/Quinoprotein amine dehydrogenase"/>
    <property type="match status" value="5"/>
</dbReference>
<feature type="domain" description="Sortilin N-terminal" evidence="4">
    <location>
        <begin position="153"/>
        <end position="278"/>
    </location>
</feature>